<feature type="region of interest" description="Disordered" evidence="1">
    <location>
        <begin position="227"/>
        <end position="246"/>
    </location>
</feature>
<dbReference type="Pfam" id="PF07722">
    <property type="entry name" value="Peptidase_C26"/>
    <property type="match status" value="1"/>
</dbReference>
<dbReference type="RefSeq" id="WP_311364436.1">
    <property type="nucleotide sequence ID" value="NZ_JAVRIC010000007.1"/>
</dbReference>
<name>A0ABU2WGP5_9GAMM</name>
<dbReference type="InterPro" id="IPR011697">
    <property type="entry name" value="Peptidase_C26"/>
</dbReference>
<dbReference type="CDD" id="cd01745">
    <property type="entry name" value="GATase1_2"/>
    <property type="match status" value="1"/>
</dbReference>
<sequence length="246" mass="27704">MAERPLIAVTGSDRGVPLAWWATRLQLWLAGARALRLTPSTPPERVHRRFDGLIIGGGSDIDPSLYGGSDDGIAKIDTRRDRFELEIIDRALRTNLPILGICRGAQLINVMRGGSLYGDIRGLRRRTSNRRSILPTKSAIGTVQQELHRILRRTRWRINSLHHQAVERPGRNLDVAARDLDGFVQAIESSDEQYLIGVQWHPEYLPYLAPQRRLFRNLVAKARTAKSEDLEVPAELRGTNEAVKPS</sequence>
<dbReference type="Gene3D" id="3.40.50.880">
    <property type="match status" value="1"/>
</dbReference>
<protein>
    <submittedName>
        <fullName evidence="2">Type 1 glutamine amidotransferase</fullName>
    </submittedName>
</protein>
<dbReference type="PROSITE" id="PS51273">
    <property type="entry name" value="GATASE_TYPE_1"/>
    <property type="match status" value="1"/>
</dbReference>
<evidence type="ECO:0000256" key="1">
    <source>
        <dbReference type="SAM" id="MobiDB-lite"/>
    </source>
</evidence>
<dbReference type="Proteomes" id="UP001254608">
    <property type="component" value="Unassembled WGS sequence"/>
</dbReference>
<dbReference type="EMBL" id="JAVRIC010000007">
    <property type="protein sequence ID" value="MDT0497042.1"/>
    <property type="molecule type" value="Genomic_DNA"/>
</dbReference>
<proteinExistence type="predicted"/>
<organism evidence="2 3">
    <name type="scientific">Banduia mediterranea</name>
    <dbReference type="NCBI Taxonomy" id="3075609"/>
    <lineage>
        <taxon>Bacteria</taxon>
        <taxon>Pseudomonadati</taxon>
        <taxon>Pseudomonadota</taxon>
        <taxon>Gammaproteobacteria</taxon>
        <taxon>Nevskiales</taxon>
        <taxon>Algiphilaceae</taxon>
        <taxon>Banduia</taxon>
    </lineage>
</organism>
<gene>
    <name evidence="2" type="ORF">RM530_06635</name>
</gene>
<reference evidence="2 3" key="1">
    <citation type="submission" date="2023-09" db="EMBL/GenBank/DDBJ databases">
        <authorList>
            <person name="Rey-Velasco X."/>
        </authorList>
    </citation>
    <scope>NUCLEOTIDE SEQUENCE [LARGE SCALE GENOMIC DNA]</scope>
    <source>
        <strain evidence="2 3">W345</strain>
    </source>
</reference>
<keyword evidence="3" id="KW-1185">Reference proteome</keyword>
<dbReference type="InterPro" id="IPR029062">
    <property type="entry name" value="Class_I_gatase-like"/>
</dbReference>
<evidence type="ECO:0000313" key="3">
    <source>
        <dbReference type="Proteomes" id="UP001254608"/>
    </source>
</evidence>
<evidence type="ECO:0000313" key="2">
    <source>
        <dbReference type="EMBL" id="MDT0497042.1"/>
    </source>
</evidence>
<dbReference type="PANTHER" id="PTHR43235:SF1">
    <property type="entry name" value="GLUTAMINE AMIDOTRANSFERASE PB2B2.05-RELATED"/>
    <property type="match status" value="1"/>
</dbReference>
<dbReference type="InterPro" id="IPR044668">
    <property type="entry name" value="PuuD-like"/>
</dbReference>
<keyword evidence="2" id="KW-0315">Glutamine amidotransferase</keyword>
<dbReference type="SUPFAM" id="SSF52317">
    <property type="entry name" value="Class I glutamine amidotransferase-like"/>
    <property type="match status" value="1"/>
</dbReference>
<dbReference type="PANTHER" id="PTHR43235">
    <property type="entry name" value="GLUTAMINE AMIDOTRANSFERASE PB2B2.05-RELATED"/>
    <property type="match status" value="1"/>
</dbReference>
<accession>A0ABU2WGP5</accession>
<comment type="caution">
    <text evidence="2">The sequence shown here is derived from an EMBL/GenBank/DDBJ whole genome shotgun (WGS) entry which is preliminary data.</text>
</comment>